<dbReference type="EMBL" id="JAFLNF010000008">
    <property type="protein sequence ID" value="MBO0346849.1"/>
    <property type="molecule type" value="Genomic_DNA"/>
</dbReference>
<accession>A0A939ETI7</accession>
<dbReference type="Proteomes" id="UP000664779">
    <property type="component" value="Unassembled WGS sequence"/>
</dbReference>
<keyword evidence="2" id="KW-1185">Reference proteome</keyword>
<dbReference type="AlphaFoldDB" id="A0A939ETI7"/>
<dbReference type="PANTHER" id="PTHR35841:SF1">
    <property type="entry name" value="PHOSPHONATES-BINDING PERIPLASMIC PROTEIN"/>
    <property type="match status" value="1"/>
</dbReference>
<dbReference type="Gene3D" id="3.40.190.10">
    <property type="entry name" value="Periplasmic binding protein-like II"/>
    <property type="match status" value="2"/>
</dbReference>
<sequence length="263" mass="28474">MYDWPEVHDAIWVLEQALQAEAENVLGLAPANFEPAPSGQSLFESWEDPRLLLTQTCGYPLVSFLAGKVQPILTPHYDAPGCDGPNYCSYVLVHRDSDVQSLEALRGKRAAFNSSDSQSGYNAFRHTLAPVADGAPMFSQLVETGAHLKSMAAVAEGEADACCTDAVCYDLVRTHRPELFAALRPIATSRQVPGLPLITSSQMPLEVLEALRASVLQVFKDPQTVAARTHVGITGFTALSIEDYAPLTVMRQEAEALGYPDLA</sequence>
<dbReference type="PANTHER" id="PTHR35841">
    <property type="entry name" value="PHOSPHONATES-BINDING PERIPLASMIC PROTEIN"/>
    <property type="match status" value="1"/>
</dbReference>
<evidence type="ECO:0000313" key="1">
    <source>
        <dbReference type="EMBL" id="MBO0346849.1"/>
    </source>
</evidence>
<evidence type="ECO:0000313" key="2">
    <source>
        <dbReference type="Proteomes" id="UP000664779"/>
    </source>
</evidence>
<gene>
    <name evidence="1" type="ORF">J0X15_16600</name>
</gene>
<reference evidence="1" key="1">
    <citation type="submission" date="2021-03" db="EMBL/GenBank/DDBJ databases">
        <title>Roseibium sp. CAU 1637 isolated from Incheon.</title>
        <authorList>
            <person name="Kim W."/>
        </authorList>
    </citation>
    <scope>NUCLEOTIDE SEQUENCE</scope>
    <source>
        <strain evidence="1">CAU 1637</strain>
    </source>
</reference>
<dbReference type="SUPFAM" id="SSF53850">
    <property type="entry name" value="Periplasmic binding protein-like II"/>
    <property type="match status" value="1"/>
</dbReference>
<comment type="caution">
    <text evidence="1">The sequence shown here is derived from an EMBL/GenBank/DDBJ whole genome shotgun (WGS) entry which is preliminary data.</text>
</comment>
<proteinExistence type="predicted"/>
<protein>
    <submittedName>
        <fullName evidence="1">PhnD/SsuA/transferrin family substrate-binding protein</fullName>
    </submittedName>
</protein>
<name>A0A939ETI7_9HYPH</name>
<organism evidence="1 2">
    <name type="scientific">Roseibium limicola</name>
    <dbReference type="NCBI Taxonomy" id="2816037"/>
    <lineage>
        <taxon>Bacteria</taxon>
        <taxon>Pseudomonadati</taxon>
        <taxon>Pseudomonadota</taxon>
        <taxon>Alphaproteobacteria</taxon>
        <taxon>Hyphomicrobiales</taxon>
        <taxon>Stappiaceae</taxon>
        <taxon>Roseibium</taxon>
    </lineage>
</organism>
<dbReference type="Pfam" id="PF12974">
    <property type="entry name" value="Phosphonate-bd"/>
    <property type="match status" value="1"/>
</dbReference>